<dbReference type="GO" id="GO:0016787">
    <property type="term" value="F:hydrolase activity"/>
    <property type="evidence" value="ECO:0007669"/>
    <property type="project" value="UniProtKB-KW"/>
</dbReference>
<evidence type="ECO:0000313" key="4">
    <source>
        <dbReference type="EMBL" id="MBB5494815.1"/>
    </source>
</evidence>
<keyword evidence="5" id="KW-1185">Reference proteome</keyword>
<keyword evidence="2" id="KW-0378">Hydrolase</keyword>
<dbReference type="RefSeq" id="WP_184368843.1">
    <property type="nucleotide sequence ID" value="NZ_BAAAKM010000063.1"/>
</dbReference>
<dbReference type="AlphaFoldDB" id="A0A840WSA7"/>
<dbReference type="PANTHER" id="PTHR43046">
    <property type="entry name" value="GDP-MANNOSE MANNOSYL HYDROLASE"/>
    <property type="match status" value="1"/>
</dbReference>
<protein>
    <submittedName>
        <fullName evidence="4">8-oxo-dGTP pyrophosphatase MutT (NUDIX family)</fullName>
    </submittedName>
</protein>
<evidence type="ECO:0000256" key="1">
    <source>
        <dbReference type="ARBA" id="ARBA00001946"/>
    </source>
</evidence>
<feature type="domain" description="Nudix hydrolase" evidence="3">
    <location>
        <begin position="4"/>
        <end position="137"/>
    </location>
</feature>
<reference evidence="4 5" key="1">
    <citation type="submission" date="2020-08" db="EMBL/GenBank/DDBJ databases">
        <title>Sequencing the genomes of 1000 actinobacteria strains.</title>
        <authorList>
            <person name="Klenk H.-P."/>
        </authorList>
    </citation>
    <scope>NUCLEOTIDE SEQUENCE [LARGE SCALE GENOMIC DNA]</scope>
    <source>
        <strain evidence="4 5">DSM 44598</strain>
    </source>
</reference>
<dbReference type="CDD" id="cd04669">
    <property type="entry name" value="NUDIX_Hydrolase"/>
    <property type="match status" value="1"/>
</dbReference>
<dbReference type="InterPro" id="IPR015797">
    <property type="entry name" value="NUDIX_hydrolase-like_dom_sf"/>
</dbReference>
<dbReference type="SUPFAM" id="SSF55811">
    <property type="entry name" value="Nudix"/>
    <property type="match status" value="1"/>
</dbReference>
<name>A0A840WSA7_9ACTN</name>
<comment type="cofactor">
    <cofactor evidence="1">
        <name>Mg(2+)</name>
        <dbReference type="ChEBI" id="CHEBI:18420"/>
    </cofactor>
</comment>
<dbReference type="PROSITE" id="PS51462">
    <property type="entry name" value="NUDIX"/>
    <property type="match status" value="1"/>
</dbReference>
<comment type="caution">
    <text evidence="4">The sequence shown here is derived from an EMBL/GenBank/DDBJ whole genome shotgun (WGS) entry which is preliminary data.</text>
</comment>
<dbReference type="InterPro" id="IPR000086">
    <property type="entry name" value="NUDIX_hydrolase_dom"/>
</dbReference>
<dbReference type="PANTHER" id="PTHR43046:SF14">
    <property type="entry name" value="MUTT_NUDIX FAMILY PROTEIN"/>
    <property type="match status" value="1"/>
</dbReference>
<gene>
    <name evidence="4" type="ORF">HNR07_005952</name>
</gene>
<dbReference type="Proteomes" id="UP000579647">
    <property type="component" value="Unassembled WGS sequence"/>
</dbReference>
<dbReference type="EMBL" id="JACHDO010000001">
    <property type="protein sequence ID" value="MBB5494815.1"/>
    <property type="molecule type" value="Genomic_DNA"/>
</dbReference>
<proteinExistence type="predicted"/>
<accession>A0A840WSA7</accession>
<sequence length="162" mass="17772">MVKIIKQSARVLLFDSEGRLVLIKRTKPGREPYWVTVGGGLEQEDTDAEAALHREVFEELGGKIDQARQVFLVTDHLAEGVGLQHIFTARLCSMNLACRTGVEFTEPGRGIYEVVSLPSTRAALSKINLLPTQLAEFAQTNIHGLVALLAPTGEEYRGDEVA</sequence>
<evidence type="ECO:0000259" key="3">
    <source>
        <dbReference type="PROSITE" id="PS51462"/>
    </source>
</evidence>
<dbReference type="Pfam" id="PF00293">
    <property type="entry name" value="NUDIX"/>
    <property type="match status" value="1"/>
</dbReference>
<dbReference type="Gene3D" id="3.90.79.10">
    <property type="entry name" value="Nucleoside Triphosphate Pyrophosphohydrolase"/>
    <property type="match status" value="1"/>
</dbReference>
<evidence type="ECO:0000256" key="2">
    <source>
        <dbReference type="ARBA" id="ARBA00022801"/>
    </source>
</evidence>
<organism evidence="4 5">
    <name type="scientific">Nocardiopsis metallicus</name>
    <dbReference type="NCBI Taxonomy" id="179819"/>
    <lineage>
        <taxon>Bacteria</taxon>
        <taxon>Bacillati</taxon>
        <taxon>Actinomycetota</taxon>
        <taxon>Actinomycetes</taxon>
        <taxon>Streptosporangiales</taxon>
        <taxon>Nocardiopsidaceae</taxon>
        <taxon>Nocardiopsis</taxon>
    </lineage>
</organism>
<evidence type="ECO:0000313" key="5">
    <source>
        <dbReference type="Proteomes" id="UP000579647"/>
    </source>
</evidence>